<dbReference type="InterPro" id="IPR013785">
    <property type="entry name" value="Aldolase_TIM"/>
</dbReference>
<dbReference type="InterPro" id="IPR001989">
    <property type="entry name" value="Radical_activat_CS"/>
</dbReference>
<keyword evidence="3" id="KW-0004">4Fe-4S</keyword>
<dbReference type="SFLD" id="SFLDG01066">
    <property type="entry name" value="organic_radical-activating_enz"/>
    <property type="match status" value="1"/>
</dbReference>
<protein>
    <submittedName>
        <fullName evidence="10">Formate acetyltransferase activating enzyme</fullName>
    </submittedName>
    <submittedName>
        <fullName evidence="11">Pyruvate formate lyase activating enzyme</fullName>
    </submittedName>
</protein>
<evidence type="ECO:0000256" key="5">
    <source>
        <dbReference type="ARBA" id="ARBA00022723"/>
    </source>
</evidence>
<dbReference type="InterPro" id="IPR034457">
    <property type="entry name" value="Organic_radical-activating"/>
</dbReference>
<evidence type="ECO:0000313" key="13">
    <source>
        <dbReference type="Proteomes" id="UP000396862"/>
    </source>
</evidence>
<dbReference type="NCBIfam" id="TIGR02494">
    <property type="entry name" value="PFLE_PFLC"/>
    <property type="match status" value="1"/>
</dbReference>
<dbReference type="PROSITE" id="PS51918">
    <property type="entry name" value="RADICAL_SAM"/>
    <property type="match status" value="1"/>
</dbReference>
<keyword evidence="7" id="KW-0408">Iron</keyword>
<evidence type="ECO:0000256" key="1">
    <source>
        <dbReference type="ARBA" id="ARBA00001966"/>
    </source>
</evidence>
<evidence type="ECO:0000259" key="9">
    <source>
        <dbReference type="PROSITE" id="PS51918"/>
    </source>
</evidence>
<dbReference type="Pfam" id="PF04055">
    <property type="entry name" value="Radical_SAM"/>
    <property type="match status" value="1"/>
</dbReference>
<dbReference type="CDD" id="cd01335">
    <property type="entry name" value="Radical_SAM"/>
    <property type="match status" value="1"/>
</dbReference>
<dbReference type="EMBL" id="BLAU01000001">
    <property type="protein sequence ID" value="GET21165.1"/>
    <property type="molecule type" value="Genomic_DNA"/>
</dbReference>
<dbReference type="SFLD" id="SFLDS00029">
    <property type="entry name" value="Radical_SAM"/>
    <property type="match status" value="1"/>
</dbReference>
<comment type="similarity">
    <text evidence="2">Belongs to the organic radical-activating enzymes family.</text>
</comment>
<keyword evidence="5" id="KW-0479">Metal-binding</keyword>
<dbReference type="InterPro" id="IPR058240">
    <property type="entry name" value="rSAM_sf"/>
</dbReference>
<dbReference type="RefSeq" id="WP_170108966.1">
    <property type="nucleotide sequence ID" value="NZ_BLAU01000001.1"/>
</dbReference>
<dbReference type="EMBL" id="PYGC01000008">
    <property type="protein sequence ID" value="PSK81640.1"/>
    <property type="molecule type" value="Genomic_DNA"/>
</dbReference>
<keyword evidence="8" id="KW-0411">Iron-sulfur</keyword>
<evidence type="ECO:0000256" key="6">
    <source>
        <dbReference type="ARBA" id="ARBA00023002"/>
    </source>
</evidence>
<proteinExistence type="inferred from homology"/>
<dbReference type="GO" id="GO:0016829">
    <property type="term" value="F:lyase activity"/>
    <property type="evidence" value="ECO:0007669"/>
    <property type="project" value="UniProtKB-KW"/>
</dbReference>
<evidence type="ECO:0000256" key="3">
    <source>
        <dbReference type="ARBA" id="ARBA00022485"/>
    </source>
</evidence>
<sequence>MKGIIFDIKRFAVHDGPGIRTTVFLQGCPLRCWWCHNPESQSLVCSTWQKHVAVSGKIFQQSKKSGYEIDSAELFLEIQRDEVFMNESNGGVTFSGGEPLYQPEFLFEVMKLCHEAGMHTVLDTSGVASEKVLDDSMPLTDLYYFDIKHPDPTLHMHYTNVPLEPILHNLDRLLEAGKKVQIRVPVIPGINNHPEQVDKLKELIAPRLEKIEGIDFLPYHATGSHKYKALQMENRMNGIPTMKKEELYDLAEVFRIMGAKVSVGG</sequence>
<dbReference type="SUPFAM" id="SSF102114">
    <property type="entry name" value="Radical SAM enzymes"/>
    <property type="match status" value="1"/>
</dbReference>
<dbReference type="PROSITE" id="PS01087">
    <property type="entry name" value="RADICAL_ACTIVATING"/>
    <property type="match status" value="1"/>
</dbReference>
<keyword evidence="6" id="KW-0560">Oxidoreductase</keyword>
<dbReference type="AlphaFoldDB" id="A0A2P8C9J7"/>
<accession>A0A2P8C9J7</accession>
<dbReference type="InterPro" id="IPR007197">
    <property type="entry name" value="rSAM"/>
</dbReference>
<dbReference type="InterPro" id="IPR012839">
    <property type="entry name" value="Organic_radical_activase"/>
</dbReference>
<evidence type="ECO:0000256" key="4">
    <source>
        <dbReference type="ARBA" id="ARBA00022691"/>
    </source>
</evidence>
<dbReference type="GO" id="GO:0046872">
    <property type="term" value="F:metal ion binding"/>
    <property type="evidence" value="ECO:0007669"/>
    <property type="project" value="UniProtKB-KW"/>
</dbReference>
<evidence type="ECO:0000256" key="2">
    <source>
        <dbReference type="ARBA" id="ARBA00009777"/>
    </source>
</evidence>
<gene>
    <name evidence="11" type="ORF">CLV93_10838</name>
    <name evidence="10" type="ORF">JCM18694_14110</name>
</gene>
<keyword evidence="11" id="KW-0456">Lyase</keyword>
<dbReference type="PANTHER" id="PTHR30352">
    <property type="entry name" value="PYRUVATE FORMATE-LYASE-ACTIVATING ENZYME"/>
    <property type="match status" value="1"/>
</dbReference>
<comment type="caution">
    <text evidence="11">The sequence shown here is derived from an EMBL/GenBank/DDBJ whole genome shotgun (WGS) entry which is preliminary data.</text>
</comment>
<keyword evidence="11" id="KW-0670">Pyruvate</keyword>
<evidence type="ECO:0000256" key="7">
    <source>
        <dbReference type="ARBA" id="ARBA00023004"/>
    </source>
</evidence>
<evidence type="ECO:0000313" key="11">
    <source>
        <dbReference type="EMBL" id="PSK81640.1"/>
    </source>
</evidence>
<name>A0A2P8C9J7_9BACT</name>
<dbReference type="Gene3D" id="3.20.20.70">
    <property type="entry name" value="Aldolase class I"/>
    <property type="match status" value="1"/>
</dbReference>
<evidence type="ECO:0000313" key="12">
    <source>
        <dbReference type="Proteomes" id="UP000240621"/>
    </source>
</evidence>
<feature type="domain" description="Radical SAM core" evidence="9">
    <location>
        <begin position="14"/>
        <end position="265"/>
    </location>
</feature>
<reference evidence="10 13" key="2">
    <citation type="submission" date="2019-10" db="EMBL/GenBank/DDBJ databases">
        <title>Prolixibacter strains distinguished by the presence of nitrate reductase genes were adept at nitrate-dependent anaerobic corrosion of metallic iron and carbon steel.</title>
        <authorList>
            <person name="Iino T."/>
            <person name="Shono N."/>
            <person name="Ito K."/>
            <person name="Nakamura R."/>
            <person name="Sueoka K."/>
            <person name="Harayama S."/>
            <person name="Ohkuma M."/>
        </authorList>
    </citation>
    <scope>NUCLEOTIDE SEQUENCE [LARGE SCALE GENOMIC DNA]</scope>
    <source>
        <strain evidence="10 13">MIC1-1</strain>
    </source>
</reference>
<dbReference type="PANTHER" id="PTHR30352:SF4">
    <property type="entry name" value="PYRUVATE FORMATE-LYASE 2-ACTIVATING ENZYME"/>
    <property type="match status" value="1"/>
</dbReference>
<reference evidence="11 12" key="1">
    <citation type="submission" date="2018-03" db="EMBL/GenBank/DDBJ databases">
        <title>Genomic Encyclopedia of Archaeal and Bacterial Type Strains, Phase II (KMG-II): from individual species to whole genera.</title>
        <authorList>
            <person name="Goeker M."/>
        </authorList>
    </citation>
    <scope>NUCLEOTIDE SEQUENCE [LARGE SCALE GENOMIC DNA]</scope>
    <source>
        <strain evidence="11 12">DSM 27267</strain>
    </source>
</reference>
<dbReference type="GO" id="GO:0016491">
    <property type="term" value="F:oxidoreductase activity"/>
    <property type="evidence" value="ECO:0007669"/>
    <property type="project" value="UniProtKB-KW"/>
</dbReference>
<dbReference type="Proteomes" id="UP000396862">
    <property type="component" value="Unassembled WGS sequence"/>
</dbReference>
<keyword evidence="4" id="KW-0949">S-adenosyl-L-methionine</keyword>
<dbReference type="PIRSF" id="PIRSF000371">
    <property type="entry name" value="PFL_act_enz"/>
    <property type="match status" value="1"/>
</dbReference>
<evidence type="ECO:0000313" key="10">
    <source>
        <dbReference type="EMBL" id="GET21165.1"/>
    </source>
</evidence>
<evidence type="ECO:0000256" key="8">
    <source>
        <dbReference type="ARBA" id="ARBA00023014"/>
    </source>
</evidence>
<organism evidence="11 12">
    <name type="scientific">Prolixibacter denitrificans</name>
    <dbReference type="NCBI Taxonomy" id="1541063"/>
    <lineage>
        <taxon>Bacteria</taxon>
        <taxon>Pseudomonadati</taxon>
        <taxon>Bacteroidota</taxon>
        <taxon>Bacteroidia</taxon>
        <taxon>Marinilabiliales</taxon>
        <taxon>Prolixibacteraceae</taxon>
        <taxon>Prolixibacter</taxon>
    </lineage>
</organism>
<comment type="cofactor">
    <cofactor evidence="1">
        <name>[4Fe-4S] cluster</name>
        <dbReference type="ChEBI" id="CHEBI:49883"/>
    </cofactor>
</comment>
<dbReference type="GO" id="GO:0051539">
    <property type="term" value="F:4 iron, 4 sulfur cluster binding"/>
    <property type="evidence" value="ECO:0007669"/>
    <property type="project" value="UniProtKB-KW"/>
</dbReference>
<dbReference type="Proteomes" id="UP000240621">
    <property type="component" value="Unassembled WGS sequence"/>
</dbReference>
<keyword evidence="13" id="KW-1185">Reference proteome</keyword>